<dbReference type="KEGG" id="dosa:Os03g0126850"/>
<feature type="compositionally biased region" description="Basic and acidic residues" evidence="1">
    <location>
        <begin position="1"/>
        <end position="11"/>
    </location>
</feature>
<evidence type="ECO:0000256" key="1">
    <source>
        <dbReference type="SAM" id="MobiDB-lite"/>
    </source>
</evidence>
<reference evidence="2 3" key="1">
    <citation type="journal article" date="2005" name="Nature">
        <title>The map-based sequence of the rice genome.</title>
        <authorList>
            <consortium name="International rice genome sequencing project (IRGSP)"/>
            <person name="Matsumoto T."/>
            <person name="Wu J."/>
            <person name="Kanamori H."/>
            <person name="Katayose Y."/>
            <person name="Fujisawa M."/>
            <person name="Namiki N."/>
            <person name="Mizuno H."/>
            <person name="Yamamoto K."/>
            <person name="Antonio B.A."/>
            <person name="Baba T."/>
            <person name="Sakata K."/>
            <person name="Nagamura Y."/>
            <person name="Aoki H."/>
            <person name="Arikawa K."/>
            <person name="Arita K."/>
            <person name="Bito T."/>
            <person name="Chiden Y."/>
            <person name="Fujitsuka N."/>
            <person name="Fukunaka R."/>
            <person name="Hamada M."/>
            <person name="Harada C."/>
            <person name="Hayashi A."/>
            <person name="Hijishita S."/>
            <person name="Honda M."/>
            <person name="Hosokawa S."/>
            <person name="Ichikawa Y."/>
            <person name="Idonuma A."/>
            <person name="Iijima M."/>
            <person name="Ikeda M."/>
            <person name="Ikeno M."/>
            <person name="Ito K."/>
            <person name="Ito S."/>
            <person name="Ito T."/>
            <person name="Ito Y."/>
            <person name="Ito Y."/>
            <person name="Iwabuchi A."/>
            <person name="Kamiya K."/>
            <person name="Karasawa W."/>
            <person name="Kurita K."/>
            <person name="Katagiri S."/>
            <person name="Kikuta A."/>
            <person name="Kobayashi H."/>
            <person name="Kobayashi N."/>
            <person name="Machita K."/>
            <person name="Maehara T."/>
            <person name="Masukawa M."/>
            <person name="Mizubayashi T."/>
            <person name="Mukai Y."/>
            <person name="Nagasaki H."/>
            <person name="Nagata Y."/>
            <person name="Naito S."/>
            <person name="Nakashima M."/>
            <person name="Nakama Y."/>
            <person name="Nakamichi Y."/>
            <person name="Nakamura M."/>
            <person name="Meguro A."/>
            <person name="Negishi M."/>
            <person name="Ohta I."/>
            <person name="Ohta T."/>
            <person name="Okamoto M."/>
            <person name="Ono N."/>
            <person name="Saji S."/>
            <person name="Sakaguchi M."/>
            <person name="Sakai K."/>
            <person name="Shibata M."/>
            <person name="Shimokawa T."/>
            <person name="Song J."/>
            <person name="Takazaki Y."/>
            <person name="Terasawa K."/>
            <person name="Tsugane M."/>
            <person name="Tsuji K."/>
            <person name="Ueda S."/>
            <person name="Waki K."/>
            <person name="Yamagata H."/>
            <person name="Yamamoto M."/>
            <person name="Yamamoto S."/>
            <person name="Yamane H."/>
            <person name="Yoshiki S."/>
            <person name="Yoshihara R."/>
            <person name="Yukawa K."/>
            <person name="Zhong H."/>
            <person name="Yano M."/>
            <person name="Yuan Q."/>
            <person name="Ouyang S."/>
            <person name="Liu J."/>
            <person name="Jones K.M."/>
            <person name="Gansberger K."/>
            <person name="Moffat K."/>
            <person name="Hill J."/>
            <person name="Bera J."/>
            <person name="Fadrosh D."/>
            <person name="Jin S."/>
            <person name="Johri S."/>
            <person name="Kim M."/>
            <person name="Overton L."/>
            <person name="Reardon M."/>
            <person name="Tsitrin T."/>
            <person name="Vuong H."/>
            <person name="Weaver B."/>
            <person name="Ciecko A."/>
            <person name="Tallon L."/>
            <person name="Jackson J."/>
            <person name="Pai G."/>
            <person name="Aken S.V."/>
            <person name="Utterback T."/>
            <person name="Reidmuller S."/>
            <person name="Feldblyum T."/>
            <person name="Hsiao J."/>
            <person name="Zismann V."/>
            <person name="Iobst S."/>
            <person name="de Vazeille A.R."/>
            <person name="Buell C.R."/>
            <person name="Ying K."/>
            <person name="Li Y."/>
            <person name="Lu T."/>
            <person name="Huang Y."/>
            <person name="Zhao Q."/>
            <person name="Feng Q."/>
            <person name="Zhang L."/>
            <person name="Zhu J."/>
            <person name="Weng Q."/>
            <person name="Mu J."/>
            <person name="Lu Y."/>
            <person name="Fan D."/>
            <person name="Liu Y."/>
            <person name="Guan J."/>
            <person name="Zhang Y."/>
            <person name="Yu S."/>
            <person name="Liu X."/>
            <person name="Zhang Y."/>
            <person name="Hong G."/>
            <person name="Han B."/>
            <person name="Choisne N."/>
            <person name="Demange N."/>
            <person name="Orjeda G."/>
            <person name="Samain S."/>
            <person name="Cattolico L."/>
            <person name="Pelletier E."/>
            <person name="Couloux A."/>
            <person name="Segurens B."/>
            <person name="Wincker P."/>
            <person name="D'Hont A."/>
            <person name="Scarpelli C."/>
            <person name="Weissenbach J."/>
            <person name="Salanoubat M."/>
            <person name="Quetier F."/>
            <person name="Yu Y."/>
            <person name="Kim H.R."/>
            <person name="Rambo T."/>
            <person name="Currie J."/>
            <person name="Collura K."/>
            <person name="Luo M."/>
            <person name="Yang T."/>
            <person name="Ammiraju J.S.S."/>
            <person name="Engler F."/>
            <person name="Soderlund C."/>
            <person name="Wing R.A."/>
            <person name="Palmer L.E."/>
            <person name="de la Bastide M."/>
            <person name="Spiegel L."/>
            <person name="Nascimento L."/>
            <person name="Zutavern T."/>
            <person name="O'Shaughnessy A."/>
            <person name="Dike S."/>
            <person name="Dedhia N."/>
            <person name="Preston R."/>
            <person name="Balija V."/>
            <person name="McCombie W.R."/>
            <person name="Chow T."/>
            <person name="Chen H."/>
            <person name="Chung M."/>
            <person name="Chen C."/>
            <person name="Shaw J."/>
            <person name="Wu H."/>
            <person name="Hsiao K."/>
            <person name="Chao Y."/>
            <person name="Chu M."/>
            <person name="Cheng C."/>
            <person name="Hour A."/>
            <person name="Lee P."/>
            <person name="Lin S."/>
            <person name="Lin Y."/>
            <person name="Liou J."/>
            <person name="Liu S."/>
            <person name="Hsing Y."/>
            <person name="Raghuvanshi S."/>
            <person name="Mohanty A."/>
            <person name="Bharti A.K."/>
            <person name="Gaur A."/>
            <person name="Gupta V."/>
            <person name="Kumar D."/>
            <person name="Ravi V."/>
            <person name="Vij S."/>
            <person name="Kapur A."/>
            <person name="Khurana P."/>
            <person name="Khurana P."/>
            <person name="Khurana J.P."/>
            <person name="Tyagi A.K."/>
            <person name="Gaikwad K."/>
            <person name="Singh A."/>
            <person name="Dalal V."/>
            <person name="Srivastava S."/>
            <person name="Dixit A."/>
            <person name="Pal A.K."/>
            <person name="Ghazi I.A."/>
            <person name="Yadav M."/>
            <person name="Pandit A."/>
            <person name="Bhargava A."/>
            <person name="Sureshbabu K."/>
            <person name="Batra K."/>
            <person name="Sharma T.R."/>
            <person name="Mohapatra T."/>
            <person name="Singh N.K."/>
            <person name="Messing J."/>
            <person name="Nelson A.B."/>
            <person name="Fuks G."/>
            <person name="Kavchok S."/>
            <person name="Keizer G."/>
            <person name="Linton E."/>
            <person name="Llaca V."/>
            <person name="Song R."/>
            <person name="Tanyolac B."/>
            <person name="Young S."/>
            <person name="Ho-Il K."/>
            <person name="Hahn J.H."/>
            <person name="Sangsakoo G."/>
            <person name="Vanavichit A."/>
            <person name="de Mattos Luiz.A.T."/>
            <person name="Zimmer P.D."/>
            <person name="Malone G."/>
            <person name="Dellagostin O."/>
            <person name="de Oliveira A.C."/>
            <person name="Bevan M."/>
            <person name="Bancroft I."/>
            <person name="Minx P."/>
            <person name="Cordum H."/>
            <person name="Wilson R."/>
            <person name="Cheng Z."/>
            <person name="Jin W."/>
            <person name="Jiang J."/>
            <person name="Leong S.A."/>
            <person name="Iwama H."/>
            <person name="Gojobori T."/>
            <person name="Itoh T."/>
            <person name="Niimura Y."/>
            <person name="Fujii Y."/>
            <person name="Habara T."/>
            <person name="Sakai H."/>
            <person name="Sato Y."/>
            <person name="Wilson G."/>
            <person name="Kumar K."/>
            <person name="McCouch S."/>
            <person name="Juretic N."/>
            <person name="Hoen D."/>
            <person name="Wright S."/>
            <person name="Bruskiewich R."/>
            <person name="Bureau T."/>
            <person name="Miyao A."/>
            <person name="Hirochika H."/>
            <person name="Nishikawa T."/>
            <person name="Kadowaki K."/>
            <person name="Sugiura M."/>
            <person name="Burr B."/>
            <person name="Sasaki T."/>
        </authorList>
    </citation>
    <scope>NUCLEOTIDE SEQUENCE [LARGE SCALE GENOMIC DNA]</scope>
    <source>
        <strain evidence="3">cv. Nipponbare</strain>
    </source>
</reference>
<evidence type="ECO:0000313" key="2">
    <source>
        <dbReference type="EMBL" id="BAH91975.1"/>
    </source>
</evidence>
<dbReference type="Proteomes" id="UP000000763">
    <property type="component" value="Chromosome 3"/>
</dbReference>
<accession>A0A0P0VSI3</accession>
<protein>
    <submittedName>
        <fullName evidence="2">Os03g0126850 protein</fullName>
    </submittedName>
</protein>
<sequence>MYTRRTDDRSKTTQSSLGSEGRRDLVLDGAEAAEAAARTGGEEGEPGDERGAEEDEADGHHPQLLMRRVERHRPPHQHGRARHPRRRHARRHGEARPRQPHSLPRRRRSSLPSSSSSRLHVHRLADWLPLVLRHCELAGGRLVARCCCRCRAAR</sequence>
<reference evidence="3" key="2">
    <citation type="journal article" date="2008" name="Nucleic Acids Res.">
        <title>The rice annotation project database (RAP-DB): 2008 update.</title>
        <authorList>
            <consortium name="The rice annotation project (RAP)"/>
        </authorList>
    </citation>
    <scope>GENOME REANNOTATION</scope>
    <source>
        <strain evidence="3">cv. Nipponbare</strain>
    </source>
</reference>
<gene>
    <name evidence="2" type="ordered locus">Os03g0126850</name>
</gene>
<feature type="compositionally biased region" description="Acidic residues" evidence="1">
    <location>
        <begin position="42"/>
        <end position="57"/>
    </location>
</feature>
<proteinExistence type="predicted"/>
<dbReference type="AlphaFoldDB" id="A0A0P0VSI3"/>
<name>A0A0P0VSI3_ORYSJ</name>
<feature type="region of interest" description="Disordered" evidence="1">
    <location>
        <begin position="1"/>
        <end position="118"/>
    </location>
</feature>
<dbReference type="EMBL" id="AP008209">
    <property type="protein sequence ID" value="BAH91975.1"/>
    <property type="molecule type" value="Genomic_DNA"/>
</dbReference>
<organism evidence="2 3">
    <name type="scientific">Oryza sativa subsp. japonica</name>
    <name type="common">Rice</name>
    <dbReference type="NCBI Taxonomy" id="39947"/>
    <lineage>
        <taxon>Eukaryota</taxon>
        <taxon>Viridiplantae</taxon>
        <taxon>Streptophyta</taxon>
        <taxon>Embryophyta</taxon>
        <taxon>Tracheophyta</taxon>
        <taxon>Spermatophyta</taxon>
        <taxon>Magnoliopsida</taxon>
        <taxon>Liliopsida</taxon>
        <taxon>Poales</taxon>
        <taxon>Poaceae</taxon>
        <taxon>BOP clade</taxon>
        <taxon>Oryzoideae</taxon>
        <taxon>Oryzeae</taxon>
        <taxon>Oryzinae</taxon>
        <taxon>Oryza</taxon>
        <taxon>Oryza sativa</taxon>
    </lineage>
</organism>
<evidence type="ECO:0000313" key="3">
    <source>
        <dbReference type="Proteomes" id="UP000000763"/>
    </source>
</evidence>
<dbReference type="Gramene" id="Os03t0126850-01">
    <property type="protein sequence ID" value="Os03t0126850-01"/>
    <property type="gene ID" value="Os03g0126850"/>
</dbReference>
<feature type="compositionally biased region" description="Basic residues" evidence="1">
    <location>
        <begin position="69"/>
        <end position="91"/>
    </location>
</feature>
<feature type="compositionally biased region" description="Low complexity" evidence="1">
    <location>
        <begin position="29"/>
        <end position="39"/>
    </location>
</feature>